<sequence>VPNGEYDAVDDWLCVGFLKTLVFTVQTINENPSTTVITTTLATPSSCSQRATKSLPPNELERGGEFCVASRPRNFLKEAQHDSLHSWLRKLSLNRFMEAGHSFSVA</sequence>
<proteinExistence type="predicted"/>
<comment type="caution">
    <text evidence="1">The sequence shown here is derived from an EMBL/GenBank/DDBJ whole genome shotgun (WGS) entry which is preliminary data.</text>
</comment>
<dbReference type="EMBL" id="BGPR01060401">
    <property type="protein sequence ID" value="GBO36269.1"/>
    <property type="molecule type" value="Genomic_DNA"/>
</dbReference>
<gene>
    <name evidence="1" type="ORF">AVEN_234598_1</name>
</gene>
<dbReference type="Proteomes" id="UP000499080">
    <property type="component" value="Unassembled WGS sequence"/>
</dbReference>
<accession>A0A4Y2WGE1</accession>
<evidence type="ECO:0000313" key="1">
    <source>
        <dbReference type="EMBL" id="GBO36269.1"/>
    </source>
</evidence>
<keyword evidence="2" id="KW-1185">Reference proteome</keyword>
<feature type="non-terminal residue" evidence="1">
    <location>
        <position position="1"/>
    </location>
</feature>
<protein>
    <submittedName>
        <fullName evidence="1">Uncharacterized protein</fullName>
    </submittedName>
</protein>
<dbReference type="AlphaFoldDB" id="A0A4Y2WGE1"/>
<evidence type="ECO:0000313" key="2">
    <source>
        <dbReference type="Proteomes" id="UP000499080"/>
    </source>
</evidence>
<name>A0A4Y2WGE1_ARAVE</name>
<reference evidence="1 2" key="1">
    <citation type="journal article" date="2019" name="Sci. Rep.">
        <title>Orb-weaving spider Araneus ventricosus genome elucidates the spidroin gene catalogue.</title>
        <authorList>
            <person name="Kono N."/>
            <person name="Nakamura H."/>
            <person name="Ohtoshi R."/>
            <person name="Moran D.A.P."/>
            <person name="Shinohara A."/>
            <person name="Yoshida Y."/>
            <person name="Fujiwara M."/>
            <person name="Mori M."/>
            <person name="Tomita M."/>
            <person name="Arakawa K."/>
        </authorList>
    </citation>
    <scope>NUCLEOTIDE SEQUENCE [LARGE SCALE GENOMIC DNA]</scope>
</reference>
<organism evidence="1 2">
    <name type="scientific">Araneus ventricosus</name>
    <name type="common">Orbweaver spider</name>
    <name type="synonym">Epeira ventricosa</name>
    <dbReference type="NCBI Taxonomy" id="182803"/>
    <lineage>
        <taxon>Eukaryota</taxon>
        <taxon>Metazoa</taxon>
        <taxon>Ecdysozoa</taxon>
        <taxon>Arthropoda</taxon>
        <taxon>Chelicerata</taxon>
        <taxon>Arachnida</taxon>
        <taxon>Araneae</taxon>
        <taxon>Araneomorphae</taxon>
        <taxon>Entelegynae</taxon>
        <taxon>Araneoidea</taxon>
        <taxon>Araneidae</taxon>
        <taxon>Araneus</taxon>
    </lineage>
</organism>